<dbReference type="Proteomes" id="UP001152622">
    <property type="component" value="Chromosome 6"/>
</dbReference>
<evidence type="ECO:0000256" key="5">
    <source>
        <dbReference type="ARBA" id="ARBA00023163"/>
    </source>
</evidence>
<accession>A0A9Q1IYP2</accession>
<dbReference type="EMBL" id="JAINUF010000006">
    <property type="protein sequence ID" value="KAJ8357818.1"/>
    <property type="molecule type" value="Genomic_DNA"/>
</dbReference>
<comment type="function">
    <text evidence="7">DNA-dependent RNA polymerase which catalyzes the transcription of DNA into RNA using the four ribonucleoside triphosphates as substrates.</text>
</comment>
<dbReference type="InterPro" id="IPR041901">
    <property type="entry name" value="RNAP_I_Rpa43_N"/>
</dbReference>
<reference evidence="9" key="1">
    <citation type="journal article" date="2023" name="Science">
        <title>Genome structures resolve the early diversification of teleost fishes.</title>
        <authorList>
            <person name="Parey E."/>
            <person name="Louis A."/>
            <person name="Montfort J."/>
            <person name="Bouchez O."/>
            <person name="Roques C."/>
            <person name="Iampietro C."/>
            <person name="Lluch J."/>
            <person name="Castinel A."/>
            <person name="Donnadieu C."/>
            <person name="Desvignes T."/>
            <person name="Floi Bucao C."/>
            <person name="Jouanno E."/>
            <person name="Wen M."/>
            <person name="Mejri S."/>
            <person name="Dirks R."/>
            <person name="Jansen H."/>
            <person name="Henkel C."/>
            <person name="Chen W.J."/>
            <person name="Zahm M."/>
            <person name="Cabau C."/>
            <person name="Klopp C."/>
            <person name="Thompson A.W."/>
            <person name="Robinson-Rechavi M."/>
            <person name="Braasch I."/>
            <person name="Lecointre G."/>
            <person name="Bobe J."/>
            <person name="Postlethwait J.H."/>
            <person name="Berthelot C."/>
            <person name="Roest Crollius H."/>
            <person name="Guiguen Y."/>
        </authorList>
    </citation>
    <scope>NUCLEOTIDE SEQUENCE</scope>
    <source>
        <strain evidence="9">WJC10195</strain>
    </source>
</reference>
<keyword evidence="3 7" id="KW-0240">DNA-directed RNA polymerase</keyword>
<dbReference type="AlphaFoldDB" id="A0A9Q1IYP2"/>
<name>A0A9Q1IYP2_SYNKA</name>
<dbReference type="PANTHER" id="PTHR12709">
    <property type="entry name" value="DNA-DIRECTED RNA POLYMERASE II, III"/>
    <property type="match status" value="1"/>
</dbReference>
<comment type="subcellular location">
    <subcellularLocation>
        <location evidence="1">Nucleus</location>
        <location evidence="1">Nucleolus</location>
    </subcellularLocation>
</comment>
<sequence>MAKLELVAAEPQSGEMSIEFSTSTLNVMQSCAAGPAAAAGEKSAIPCLIPAFADACKLVDAPYSCLVVESHRRHVALSPLYLRKKKSGIEQQLDAELLKYSESLKGVPLAYDTIKVVGQHGDIYDDNGFIHMNIEALFVIFQPKRGQKLSGVINKVGVGHRRGWGRGLSVGDMLEFQVSQLDADTAGVLLIRGRLDKHRARDLAAVGGVDGTEGGADGTEGGADGTEEPIEGTATKKKKKDKNLANDWPEVSTAMDESAADEFVALETAVVNGHSDGKKKKKKKEAEQRQQDSPIERHISDSSGYHSDKSSRKRKKGEEEGAELSSSPEEPEPKKKKKKNKRSSQ</sequence>
<dbReference type="GO" id="GO:0006362">
    <property type="term" value="P:transcription elongation by RNA polymerase I"/>
    <property type="evidence" value="ECO:0007669"/>
    <property type="project" value="TreeGrafter"/>
</dbReference>
<evidence type="ECO:0000256" key="1">
    <source>
        <dbReference type="ARBA" id="ARBA00004604"/>
    </source>
</evidence>
<keyword evidence="4" id="KW-0597">Phosphoprotein</keyword>
<protein>
    <recommendedName>
        <fullName evidence="7">DNA-directed RNA polymerase subunit</fullName>
    </recommendedName>
</protein>
<evidence type="ECO:0000313" key="9">
    <source>
        <dbReference type="EMBL" id="KAJ8357818.1"/>
    </source>
</evidence>
<dbReference type="OrthoDB" id="10250504at2759"/>
<keyword evidence="6 7" id="KW-0539">Nucleus</keyword>
<evidence type="ECO:0000313" key="10">
    <source>
        <dbReference type="Proteomes" id="UP001152622"/>
    </source>
</evidence>
<dbReference type="InterPro" id="IPR045113">
    <property type="entry name" value="Rpb7-like"/>
</dbReference>
<evidence type="ECO:0000256" key="7">
    <source>
        <dbReference type="RuleBase" id="RU369086"/>
    </source>
</evidence>
<dbReference type="PROSITE" id="PS51257">
    <property type="entry name" value="PROKAR_LIPOPROTEIN"/>
    <property type="match status" value="1"/>
</dbReference>
<proteinExistence type="inferred from homology"/>
<dbReference type="FunFam" id="3.30.1490.120:FF:000003">
    <property type="entry name" value="DNA-directed RNA polymerase I subunit RPA43"/>
    <property type="match status" value="1"/>
</dbReference>
<organism evidence="9 10">
    <name type="scientific">Synaphobranchus kaupii</name>
    <name type="common">Kaup's arrowtooth eel</name>
    <dbReference type="NCBI Taxonomy" id="118154"/>
    <lineage>
        <taxon>Eukaryota</taxon>
        <taxon>Metazoa</taxon>
        <taxon>Chordata</taxon>
        <taxon>Craniata</taxon>
        <taxon>Vertebrata</taxon>
        <taxon>Euteleostomi</taxon>
        <taxon>Actinopterygii</taxon>
        <taxon>Neopterygii</taxon>
        <taxon>Teleostei</taxon>
        <taxon>Anguilliformes</taxon>
        <taxon>Synaphobranchidae</taxon>
        <taxon>Synaphobranchus</taxon>
    </lineage>
</organism>
<dbReference type="PANTHER" id="PTHR12709:SF5">
    <property type="entry name" value="DNA-DIRECTED RNA POLYMERASE I SUBUNIT RPA43"/>
    <property type="match status" value="1"/>
</dbReference>
<comment type="similarity">
    <text evidence="2">Belongs to the eukaryotic RPA43 RNA polymerase subunit family.</text>
</comment>
<evidence type="ECO:0000256" key="6">
    <source>
        <dbReference type="ARBA" id="ARBA00023242"/>
    </source>
</evidence>
<comment type="caution">
    <text evidence="9">The sequence shown here is derived from an EMBL/GenBank/DDBJ whole genome shotgun (WGS) entry which is preliminary data.</text>
</comment>
<feature type="compositionally biased region" description="Basic and acidic residues" evidence="8">
    <location>
        <begin position="284"/>
        <end position="310"/>
    </location>
</feature>
<feature type="region of interest" description="Disordered" evidence="8">
    <location>
        <begin position="206"/>
        <end position="242"/>
    </location>
</feature>
<dbReference type="InterPro" id="IPR036898">
    <property type="entry name" value="RNA_pol_Rpb7-like_N_sf"/>
</dbReference>
<dbReference type="GO" id="GO:0006352">
    <property type="term" value="P:DNA-templated transcription initiation"/>
    <property type="evidence" value="ECO:0007669"/>
    <property type="project" value="UniProtKB-UniRule"/>
</dbReference>
<dbReference type="CDD" id="cd04328">
    <property type="entry name" value="RNAP_I_Rpa43_N"/>
    <property type="match status" value="1"/>
</dbReference>
<feature type="region of interest" description="Disordered" evidence="8">
    <location>
        <begin position="270"/>
        <end position="345"/>
    </location>
</feature>
<gene>
    <name evidence="9" type="ORF">SKAU_G00206120</name>
</gene>
<evidence type="ECO:0000256" key="8">
    <source>
        <dbReference type="SAM" id="MobiDB-lite"/>
    </source>
</evidence>
<evidence type="ECO:0000256" key="4">
    <source>
        <dbReference type="ARBA" id="ARBA00022553"/>
    </source>
</evidence>
<keyword evidence="10" id="KW-1185">Reference proteome</keyword>
<evidence type="ECO:0000256" key="3">
    <source>
        <dbReference type="ARBA" id="ARBA00022478"/>
    </source>
</evidence>
<dbReference type="Gene3D" id="3.30.1490.120">
    <property type="entry name" value="RNA polymerase Rpb7-like, N-terminal domain"/>
    <property type="match status" value="1"/>
</dbReference>
<dbReference type="GO" id="GO:0005736">
    <property type="term" value="C:RNA polymerase I complex"/>
    <property type="evidence" value="ECO:0007669"/>
    <property type="project" value="TreeGrafter"/>
</dbReference>
<evidence type="ECO:0000256" key="2">
    <source>
        <dbReference type="ARBA" id="ARBA00005930"/>
    </source>
</evidence>
<keyword evidence="5 7" id="KW-0804">Transcription</keyword>
<feature type="compositionally biased region" description="Basic residues" evidence="8">
    <location>
        <begin position="334"/>
        <end position="345"/>
    </location>
</feature>
<feature type="compositionally biased region" description="Gly residues" evidence="8">
    <location>
        <begin position="208"/>
        <end position="224"/>
    </location>
</feature>